<comment type="catalytic activity">
    <reaction evidence="6">
        <text>L-lysyl(27)-[histone H3] + 3 S-adenosyl-L-methionine = N(6),N(6),N(6)-trimethyl-L-lysyl(27)-[histone H3] + 3 S-adenosyl-L-homocysteine + 3 H(+)</text>
        <dbReference type="Rhea" id="RHEA:60292"/>
        <dbReference type="Rhea" id="RHEA-COMP:15535"/>
        <dbReference type="Rhea" id="RHEA-COMP:15548"/>
        <dbReference type="ChEBI" id="CHEBI:15378"/>
        <dbReference type="ChEBI" id="CHEBI:29969"/>
        <dbReference type="ChEBI" id="CHEBI:57856"/>
        <dbReference type="ChEBI" id="CHEBI:59789"/>
        <dbReference type="ChEBI" id="CHEBI:61961"/>
        <dbReference type="EC" id="2.1.1.356"/>
    </reaction>
</comment>
<dbReference type="InterPro" id="IPR045318">
    <property type="entry name" value="EZH1/2-like"/>
</dbReference>
<dbReference type="EMBL" id="ANIY01001119">
    <property type="protein sequence ID" value="ETP49205.1"/>
    <property type="molecule type" value="Genomic_DNA"/>
</dbReference>
<protein>
    <recommendedName>
        <fullName evidence="12">SET domain-containing protein</fullName>
    </recommendedName>
</protein>
<name>W2ZQD9_PHYNI</name>
<feature type="region of interest" description="Disordered" evidence="7">
    <location>
        <begin position="62"/>
        <end position="262"/>
    </location>
</feature>
<feature type="region of interest" description="Disordered" evidence="7">
    <location>
        <begin position="1165"/>
        <end position="1211"/>
    </location>
</feature>
<dbReference type="InterPro" id="IPR026489">
    <property type="entry name" value="CXC_dom"/>
</dbReference>
<evidence type="ECO:0000256" key="1">
    <source>
        <dbReference type="ARBA" id="ARBA00022603"/>
    </source>
</evidence>
<feature type="compositionally biased region" description="Basic and acidic residues" evidence="7">
    <location>
        <begin position="106"/>
        <end position="123"/>
    </location>
</feature>
<dbReference type="CDD" id="cd10519">
    <property type="entry name" value="SET_EZH"/>
    <property type="match status" value="1"/>
</dbReference>
<keyword evidence="4" id="KW-0805">Transcription regulation</keyword>
<evidence type="ECO:0000256" key="5">
    <source>
        <dbReference type="ARBA" id="ARBA00023163"/>
    </source>
</evidence>
<feature type="region of interest" description="Disordered" evidence="7">
    <location>
        <begin position="524"/>
        <end position="552"/>
    </location>
</feature>
<dbReference type="GO" id="GO:0003682">
    <property type="term" value="F:chromatin binding"/>
    <property type="evidence" value="ECO:0007669"/>
    <property type="project" value="TreeGrafter"/>
</dbReference>
<dbReference type="OrthoDB" id="6141102at2759"/>
<evidence type="ECO:0000256" key="4">
    <source>
        <dbReference type="ARBA" id="ARBA00023015"/>
    </source>
</evidence>
<keyword evidence="5" id="KW-0804">Transcription</keyword>
<dbReference type="SUPFAM" id="SSF82199">
    <property type="entry name" value="SET domain"/>
    <property type="match status" value="1"/>
</dbReference>
<sequence>MDAAMEVIVLDDSSDASSEGEIARASASTTPPASPAMKWRRTQSVGYADAVEAALAMAAALETKEPSTSRITKKKKKAVLAPPLLPTMAKKLQPKQNINRRSLQTVKDREKTVHKSRGREIQRPAKSSRLQMRSSSLSSSSGSDSSSSSSSGSRSRPRFAVTGAGVGDRPSTASSEKAGLSGRRQKPASSGRHQLEGRRRASSGAQPAVQSKQPAEVVNLMSSSSSSESSVGCRLRSSSESSLTSSDDESPTRTPVKTGKKRLVLNARVTKLKPATFSGSTSAEAVNRPQFPAHSSIQSKSKSLVAGKRKRVLPQMRREIIKKRDRDLGDQLKKKRSHKKKTIGKGARRRDSVSKLSTTTQSAPVSLLTSSSTDSSDSSSSSSTRRPVSARKTVTMPSTASQSTNQAREGETDAFGRYHCRKSVTVDTKKSPGKAKSISPSSASAVSASSVSSPLPSPSPRKKRRTFTYFDTDHVALDDLQAQERELAWIRSQYKQTQNQPRPAKAAAQKRKPCQEVIYMDDHSDTNSTVNSEAGARSDAQQGQSNPKMKLSAAVDRTPQVDPRNAMLHPTSYRGVFFDEAPPNILSSRGQTCSVPFESNCDHPLTFYDETDTLASHCSILESFGKPTQCISSVFPSEVEKPQSDVTRAVSSLVTAHLPIIRRCHRRKVQAILTEARRKIALYQAALKKHKKTSRDEKAMTSHLLPRSKAEKHAVRQLKVVQRTCSQTAGSVSFQIGRGDSFVRERAVSSLIQINRVEETRPLRRYTTSIGLRAHYRVEDDPILRYTAITRPSGTGGGDESGEKYGLQIGNVADEEVAEFVLRLVVGRLGDSEQVFHALKTELGFSQAYTAYCELKKLHDSRQRASTRLDRMEKLRGDGDNAKDPDVAAIVNLLEQSSLSKSSRAKALSRRLQPPICNLESSIVDSLVDGATAGMVTLGLRGTDSYHELVDVYHGSFCRMCYRYACHEHGGDHPLPARRVDPVYPRVQVTTCAAAPFDCSGAASSDEDVICLDDEITGDARHLNTAARVRDGSNCKAAGSSTSKVKVGVESDVDMSDGGSEPQQLRRRQHKTMADPSEYVDASHVSLVAEKMYSFLSAGSACGKQCWKNDDPMNVCAQRPTLAAAELGVIRKLRQTMGDNSCLLSAIIGSASCVEVHELIKKEQTNDEHGGVADGTGRSGRRVRNWKQGRRSGGSNHELLQRTRNQRLQDRGTENHEYQACMHEGMCDSTGCSCMKRDHMCEKACACSRDCPNRCVRRDERQMKQLNVLRLIIGAYLLTKRKEGHLTDYCLLRCVTLGRFEGCSCSPGECRTSKCPCFAALRECDPDVCVSCGASEMAVLVTTNTDRCASSMCGNINVIRSKHKRLSMGLSLIHGYGMFARETISATEFVYEYTGAMLSQDEAERRGLIYDKMEMSYLFDLNEDAVLDALRCGNKSKFINHDGVTPNCTAKVVSVCGVHHITIWALRDISVGEELVFDYGYKRSVGPDWSQRRAASKDSR</sequence>
<dbReference type="PROSITE" id="PS50280">
    <property type="entry name" value="SET"/>
    <property type="match status" value="1"/>
</dbReference>
<comment type="caution">
    <text evidence="10">The sequence shown here is derived from an EMBL/GenBank/DDBJ whole genome shotgun (WGS) entry which is preliminary data.</text>
</comment>
<dbReference type="InterPro" id="IPR041355">
    <property type="entry name" value="Pre-SET_CXC"/>
</dbReference>
<dbReference type="GO" id="GO:0032259">
    <property type="term" value="P:methylation"/>
    <property type="evidence" value="ECO:0007669"/>
    <property type="project" value="UniProtKB-KW"/>
</dbReference>
<evidence type="ECO:0008006" key="12">
    <source>
        <dbReference type="Google" id="ProtNLM"/>
    </source>
</evidence>
<feature type="region of interest" description="Disordered" evidence="7">
    <location>
        <begin position="275"/>
        <end position="465"/>
    </location>
</feature>
<dbReference type="InterPro" id="IPR033467">
    <property type="entry name" value="Tesmin/TSO1-like_CXC"/>
</dbReference>
<feature type="compositionally biased region" description="Basic residues" evidence="7">
    <location>
        <begin position="1179"/>
        <end position="1190"/>
    </location>
</feature>
<feature type="domain" description="SET" evidence="8">
    <location>
        <begin position="1364"/>
        <end position="1480"/>
    </location>
</feature>
<keyword evidence="2" id="KW-0808">Transferase</keyword>
<dbReference type="SMART" id="SM00317">
    <property type="entry name" value="SET"/>
    <property type="match status" value="1"/>
</dbReference>
<feature type="region of interest" description="Disordered" evidence="7">
    <location>
        <begin position="1050"/>
        <end position="1075"/>
    </location>
</feature>
<dbReference type="GO" id="GO:0005634">
    <property type="term" value="C:nucleus"/>
    <property type="evidence" value="ECO:0007669"/>
    <property type="project" value="TreeGrafter"/>
</dbReference>
<evidence type="ECO:0000259" key="8">
    <source>
        <dbReference type="PROSITE" id="PS50280"/>
    </source>
</evidence>
<evidence type="ECO:0000256" key="6">
    <source>
        <dbReference type="ARBA" id="ARBA00048568"/>
    </source>
</evidence>
<gene>
    <name evidence="10" type="ORF">F442_05200</name>
</gene>
<dbReference type="PANTHER" id="PTHR45747">
    <property type="entry name" value="HISTONE-LYSINE N-METHYLTRANSFERASE E(Z)"/>
    <property type="match status" value="1"/>
</dbReference>
<feature type="compositionally biased region" description="Basic residues" evidence="7">
    <location>
        <begin position="333"/>
        <end position="348"/>
    </location>
</feature>
<evidence type="ECO:0000313" key="10">
    <source>
        <dbReference type="EMBL" id="ETP49205.1"/>
    </source>
</evidence>
<reference evidence="10 11" key="1">
    <citation type="submission" date="2013-11" db="EMBL/GenBank/DDBJ databases">
        <title>The Genome Sequence of Phytophthora parasitica P10297.</title>
        <authorList>
            <consortium name="The Broad Institute Genomics Platform"/>
            <person name="Russ C."/>
            <person name="Tyler B."/>
            <person name="Panabieres F."/>
            <person name="Shan W."/>
            <person name="Tripathy S."/>
            <person name="Grunwald N."/>
            <person name="Machado M."/>
            <person name="Johnson C.S."/>
            <person name="Walker B."/>
            <person name="Young S.K."/>
            <person name="Zeng Q."/>
            <person name="Gargeya S."/>
            <person name="Fitzgerald M."/>
            <person name="Haas B."/>
            <person name="Abouelleil A."/>
            <person name="Allen A.W."/>
            <person name="Alvarado L."/>
            <person name="Arachchi H.M."/>
            <person name="Berlin A.M."/>
            <person name="Chapman S.B."/>
            <person name="Gainer-Dewar J."/>
            <person name="Goldberg J."/>
            <person name="Griggs A."/>
            <person name="Gujja S."/>
            <person name="Hansen M."/>
            <person name="Howarth C."/>
            <person name="Imamovic A."/>
            <person name="Ireland A."/>
            <person name="Larimer J."/>
            <person name="McCowan C."/>
            <person name="Murphy C."/>
            <person name="Pearson M."/>
            <person name="Poon T.W."/>
            <person name="Priest M."/>
            <person name="Roberts A."/>
            <person name="Saif S."/>
            <person name="Shea T."/>
            <person name="Sisk P."/>
            <person name="Sykes S."/>
            <person name="Wortman J."/>
            <person name="Nusbaum C."/>
            <person name="Birren B."/>
        </authorList>
    </citation>
    <scope>NUCLEOTIDE SEQUENCE [LARGE SCALE GENOMIC DNA]</scope>
    <source>
        <strain evidence="10 11">P10297</strain>
    </source>
</reference>
<accession>W2ZQD9</accession>
<dbReference type="EMBL" id="ANIY01001119">
    <property type="protein sequence ID" value="ETP49204.1"/>
    <property type="molecule type" value="Genomic_DNA"/>
</dbReference>
<dbReference type="InterPro" id="IPR046341">
    <property type="entry name" value="SET_dom_sf"/>
</dbReference>
<dbReference type="SMART" id="SM01114">
    <property type="entry name" value="CXC"/>
    <property type="match status" value="1"/>
</dbReference>
<feature type="compositionally biased region" description="Low complexity" evidence="7">
    <location>
        <begin position="366"/>
        <end position="384"/>
    </location>
</feature>
<dbReference type="GO" id="GO:0140951">
    <property type="term" value="F:histone H3K27 trimethyltransferase activity"/>
    <property type="evidence" value="ECO:0007669"/>
    <property type="project" value="UniProtKB-EC"/>
</dbReference>
<dbReference type="PROSITE" id="PS51633">
    <property type="entry name" value="CXC"/>
    <property type="match status" value="1"/>
</dbReference>
<evidence type="ECO:0000256" key="3">
    <source>
        <dbReference type="ARBA" id="ARBA00022691"/>
    </source>
</evidence>
<feature type="compositionally biased region" description="Polar residues" evidence="7">
    <location>
        <begin position="203"/>
        <end position="213"/>
    </location>
</feature>
<feature type="compositionally biased region" description="Polar residues" evidence="7">
    <location>
        <begin position="395"/>
        <end position="407"/>
    </location>
</feature>
<feature type="compositionally biased region" description="Polar residues" evidence="7">
    <location>
        <begin position="293"/>
        <end position="302"/>
    </location>
</feature>
<evidence type="ECO:0000259" key="9">
    <source>
        <dbReference type="PROSITE" id="PS51633"/>
    </source>
</evidence>
<feature type="compositionally biased region" description="Polar residues" evidence="7">
    <location>
        <begin position="94"/>
        <end position="105"/>
    </location>
</feature>
<proteinExistence type="predicted"/>
<dbReference type="InterPro" id="IPR001214">
    <property type="entry name" value="SET_dom"/>
</dbReference>
<feature type="domain" description="CXC" evidence="9">
    <location>
        <begin position="1242"/>
        <end position="1349"/>
    </location>
</feature>
<evidence type="ECO:0000256" key="7">
    <source>
        <dbReference type="SAM" id="MobiDB-lite"/>
    </source>
</evidence>
<feature type="compositionally biased region" description="Low complexity" evidence="7">
    <location>
        <begin position="434"/>
        <end position="454"/>
    </location>
</feature>
<evidence type="ECO:0000256" key="2">
    <source>
        <dbReference type="ARBA" id="ARBA00022679"/>
    </source>
</evidence>
<feature type="compositionally biased region" description="Polar residues" evidence="7">
    <location>
        <begin position="354"/>
        <end position="364"/>
    </location>
</feature>
<feature type="compositionally biased region" description="Low complexity" evidence="7">
    <location>
        <begin position="127"/>
        <end position="154"/>
    </location>
</feature>
<dbReference type="GO" id="GO:0031507">
    <property type="term" value="P:heterochromatin formation"/>
    <property type="evidence" value="ECO:0007669"/>
    <property type="project" value="TreeGrafter"/>
</dbReference>
<feature type="region of interest" description="Disordered" evidence="7">
    <location>
        <begin position="10"/>
        <end position="37"/>
    </location>
</feature>
<dbReference type="Proteomes" id="UP000018948">
    <property type="component" value="Unassembled WGS sequence"/>
</dbReference>
<organism evidence="10 11">
    <name type="scientific">Phytophthora nicotianae P10297</name>
    <dbReference type="NCBI Taxonomy" id="1317064"/>
    <lineage>
        <taxon>Eukaryota</taxon>
        <taxon>Sar</taxon>
        <taxon>Stramenopiles</taxon>
        <taxon>Oomycota</taxon>
        <taxon>Peronosporomycetes</taxon>
        <taxon>Peronosporales</taxon>
        <taxon>Peronosporaceae</taxon>
        <taxon>Phytophthora</taxon>
    </lineage>
</organism>
<dbReference type="Pfam" id="PF18264">
    <property type="entry name" value="preSET_CXC"/>
    <property type="match status" value="1"/>
</dbReference>
<keyword evidence="1" id="KW-0489">Methyltransferase</keyword>
<dbReference type="Gene3D" id="2.170.270.10">
    <property type="entry name" value="SET domain"/>
    <property type="match status" value="1"/>
</dbReference>
<feature type="compositionally biased region" description="Basic and acidic residues" evidence="7">
    <location>
        <begin position="316"/>
        <end position="332"/>
    </location>
</feature>
<evidence type="ECO:0000313" key="11">
    <source>
        <dbReference type="Proteomes" id="UP000018948"/>
    </source>
</evidence>
<dbReference type="PANTHER" id="PTHR45747:SF4">
    <property type="entry name" value="HISTONE-LYSINE N-METHYLTRANSFERASE E(Z)"/>
    <property type="match status" value="1"/>
</dbReference>
<dbReference type="Pfam" id="PF00856">
    <property type="entry name" value="SET"/>
    <property type="match status" value="1"/>
</dbReference>
<keyword evidence="3" id="KW-0949">S-adenosyl-L-methionine</keyword>
<feature type="compositionally biased region" description="Low complexity" evidence="7">
    <location>
        <begin position="222"/>
        <end position="245"/>
    </location>
</feature>